<reference evidence="1 2" key="1">
    <citation type="journal article" date="2013" name="Nat. Commun.">
        <title>Genome sequence and functional genomic analysis of the oil-degrading bacterium Oleispira antarctica.</title>
        <authorList>
            <person name="Kube M."/>
            <person name="Chernikova T.N."/>
            <person name="Al-Ramahi Y."/>
            <person name="Beloqui A."/>
            <person name="Lopez-Cortez N."/>
            <person name="Guazzaroni M.E."/>
            <person name="Heipieper H.J."/>
            <person name="Klages S."/>
            <person name="Kotsyurbenko O.R."/>
            <person name="Langer I."/>
            <person name="Nechitaylo T.Y."/>
            <person name="Lunsdorf H."/>
            <person name="Fernandez M."/>
            <person name="Juarez S."/>
            <person name="Ciordia S."/>
            <person name="Singer A."/>
            <person name="Kagan O."/>
            <person name="Egorova O."/>
            <person name="Petit P.A."/>
            <person name="Stogios P."/>
            <person name="Kim Y."/>
            <person name="Tchigvintsev A."/>
            <person name="Flick R."/>
            <person name="Denaro R."/>
            <person name="Genovese M."/>
            <person name="Albar J.P."/>
            <person name="Reva O.N."/>
            <person name="Martinez-Gomariz M."/>
            <person name="Tran H."/>
            <person name="Ferrer M."/>
            <person name="Savchenko A."/>
            <person name="Yakunin A.F."/>
            <person name="Yakimov M.M."/>
            <person name="Golyshina O.V."/>
            <person name="Reinhardt R."/>
            <person name="Golyshin P.N."/>
        </authorList>
    </citation>
    <scope>NUCLEOTIDE SEQUENCE [LARGE SCALE GENOMIC DNA]</scope>
</reference>
<evidence type="ECO:0000313" key="1">
    <source>
        <dbReference type="EMBL" id="CCK75911.1"/>
    </source>
</evidence>
<evidence type="ECO:0008006" key="3">
    <source>
        <dbReference type="Google" id="ProtNLM"/>
    </source>
</evidence>
<sequence length="365" mass="41003">MGEGVFSILVFVIVLRIAAPFVVEWGINRQLENTEGIYGKVSDVDLHLYRGGYEIEGIQLFMVDGDEQYPLLEIKELDLSIFWGALLDGHIVAEAILIQPAFNLVDRENTEVVTNDAVRDEKTWVDLIKTLTPFSIDRLEVVNGEFHFHKPDGEPKVDVFLTQVNLLVQNITNSRELSNTLLADINVYALVMGESEIKLEGTFDPFNGIPTFDLNMEMQSLPLRHLDDFIKVYTPLDIEGGLLDLALELAAEDGNIKGYLKPGIYELDVFDWREDVRKDNDNPFQLLFEALSGGLAELLENQNRDLLATKIQLQGKIDSPEAPILPVILGILQNGFINAYEIKVEGSVSLDDETGDQDDSEKENH</sequence>
<keyword evidence="2" id="KW-1185">Reference proteome</keyword>
<dbReference type="Pfam" id="PF05359">
    <property type="entry name" value="DUF748"/>
    <property type="match status" value="1"/>
</dbReference>
<dbReference type="EMBL" id="FO203512">
    <property type="protein sequence ID" value="CCK75911.1"/>
    <property type="molecule type" value="Genomic_DNA"/>
</dbReference>
<dbReference type="HOGENOM" id="CLU_056895_0_0_6"/>
<dbReference type="AlphaFoldDB" id="R4YM12"/>
<dbReference type="STRING" id="698738.OLEAN_C17350"/>
<name>R4YM12_OLEAN</name>
<accession>R4YM12</accession>
<organism evidence="1 2">
    <name type="scientific">Oleispira antarctica RB-8</name>
    <dbReference type="NCBI Taxonomy" id="698738"/>
    <lineage>
        <taxon>Bacteria</taxon>
        <taxon>Pseudomonadati</taxon>
        <taxon>Pseudomonadota</taxon>
        <taxon>Gammaproteobacteria</taxon>
        <taxon>Oceanospirillales</taxon>
        <taxon>Oceanospirillaceae</taxon>
        <taxon>Oleispira</taxon>
    </lineage>
</organism>
<proteinExistence type="predicted"/>
<dbReference type="Proteomes" id="UP000032749">
    <property type="component" value="Chromosome"/>
</dbReference>
<dbReference type="InterPro" id="IPR008023">
    <property type="entry name" value="DUF748"/>
</dbReference>
<protein>
    <recommendedName>
        <fullName evidence="3">DUF748 domain-containing protein</fullName>
    </recommendedName>
</protein>
<evidence type="ECO:0000313" key="2">
    <source>
        <dbReference type="Proteomes" id="UP000032749"/>
    </source>
</evidence>
<dbReference type="KEGG" id="oai:OLEAN_C17350"/>
<dbReference type="OrthoDB" id="9771783at2"/>
<gene>
    <name evidence="1" type="ORF">OLEAN_C17350</name>
</gene>